<accession>A0A6J6E9I8</accession>
<sequence>MVCDGNVPPAPVLDVQLIRHSTPTTPRNVPDGREVEACRYRYMHGDTDSSPSDTSHDQPGPTHDDEPRSLPNALPSSCVTRFRNTGVAVVRAHNGPKAVGIHAVAVTGVHHDASTQNQLGTFTTIDADDGANETVGFGSRA</sequence>
<name>A0A6J6E9I8_9ZZZZ</name>
<reference evidence="2" key="1">
    <citation type="submission" date="2020-05" db="EMBL/GenBank/DDBJ databases">
        <authorList>
            <person name="Chiriac C."/>
            <person name="Salcher M."/>
            <person name="Ghai R."/>
            <person name="Kavagutti S V."/>
        </authorList>
    </citation>
    <scope>NUCLEOTIDE SEQUENCE</scope>
</reference>
<proteinExistence type="predicted"/>
<feature type="region of interest" description="Disordered" evidence="1">
    <location>
        <begin position="41"/>
        <end position="77"/>
    </location>
</feature>
<dbReference type="AlphaFoldDB" id="A0A6J6E9I8"/>
<evidence type="ECO:0000256" key="1">
    <source>
        <dbReference type="SAM" id="MobiDB-lite"/>
    </source>
</evidence>
<organism evidence="2">
    <name type="scientific">freshwater metagenome</name>
    <dbReference type="NCBI Taxonomy" id="449393"/>
    <lineage>
        <taxon>unclassified sequences</taxon>
        <taxon>metagenomes</taxon>
        <taxon>ecological metagenomes</taxon>
    </lineage>
</organism>
<gene>
    <name evidence="2" type="ORF">UFOPK1722_00497</name>
</gene>
<evidence type="ECO:0000313" key="2">
    <source>
        <dbReference type="EMBL" id="CAB4572777.1"/>
    </source>
</evidence>
<protein>
    <submittedName>
        <fullName evidence="2">Unannotated protein</fullName>
    </submittedName>
</protein>
<dbReference type="EMBL" id="CAEZTS010000029">
    <property type="protein sequence ID" value="CAB4572777.1"/>
    <property type="molecule type" value="Genomic_DNA"/>
</dbReference>